<protein>
    <submittedName>
        <fullName evidence="1">Uncharacterized protein</fullName>
    </submittedName>
</protein>
<evidence type="ECO:0000313" key="1">
    <source>
        <dbReference type="EMBL" id="SVC10083.1"/>
    </source>
</evidence>
<proteinExistence type="predicted"/>
<name>A0A382JG00_9ZZZZ</name>
<sequence>MLVAYVDGEADASLIPAIEAHLEASEQARKTVEAIKKTNMILAKAANETLNKSRPEPIQAIIEAKRLEEQKQSEKVLNGGKTMGWTQSIKTMLGSFTPSVPQVAMVAASLVVGVYIGINNQQLDSGLDLNYETKNFDLILTRGAESGSDLMAILKTILEERRQTATITQNKEQYIVKLLENFQSSDREKCDVGEITKPTGETAFFLGCLDSDGTWNIEFTNPE</sequence>
<gene>
    <name evidence="1" type="ORF">METZ01_LOCUS262937</name>
</gene>
<organism evidence="1">
    <name type="scientific">marine metagenome</name>
    <dbReference type="NCBI Taxonomy" id="408172"/>
    <lineage>
        <taxon>unclassified sequences</taxon>
        <taxon>metagenomes</taxon>
        <taxon>ecological metagenomes</taxon>
    </lineage>
</organism>
<accession>A0A382JG00</accession>
<reference evidence="1" key="1">
    <citation type="submission" date="2018-05" db="EMBL/GenBank/DDBJ databases">
        <authorList>
            <person name="Lanie J.A."/>
            <person name="Ng W.-L."/>
            <person name="Kazmierczak K.M."/>
            <person name="Andrzejewski T.M."/>
            <person name="Davidsen T.M."/>
            <person name="Wayne K.J."/>
            <person name="Tettelin H."/>
            <person name="Glass J.I."/>
            <person name="Rusch D."/>
            <person name="Podicherti R."/>
            <person name="Tsui H.-C.T."/>
            <person name="Winkler M.E."/>
        </authorList>
    </citation>
    <scope>NUCLEOTIDE SEQUENCE</scope>
</reference>
<dbReference type="AlphaFoldDB" id="A0A382JG00"/>
<dbReference type="Gene3D" id="1.10.10.1320">
    <property type="entry name" value="Anti-sigma factor, zinc-finger domain"/>
    <property type="match status" value="1"/>
</dbReference>
<dbReference type="EMBL" id="UINC01073582">
    <property type="protein sequence ID" value="SVC10083.1"/>
    <property type="molecule type" value="Genomic_DNA"/>
</dbReference>
<dbReference type="InterPro" id="IPR041916">
    <property type="entry name" value="Anti_sigma_zinc_sf"/>
</dbReference>